<organism evidence="1 2">
    <name type="scientific">Rasiella rasia</name>
    <dbReference type="NCBI Taxonomy" id="2744027"/>
    <lineage>
        <taxon>Bacteria</taxon>
        <taxon>Pseudomonadati</taxon>
        <taxon>Bacteroidota</taxon>
        <taxon>Flavobacteriia</taxon>
        <taxon>Flavobacteriales</taxon>
        <taxon>Flavobacteriaceae</taxon>
        <taxon>Rasiella</taxon>
    </lineage>
</organism>
<reference evidence="1 2" key="1">
    <citation type="submission" date="2020-02" db="EMBL/GenBank/DDBJ databases">
        <title>Complete genome sequence of Flavobacteriaceae bacterium.</title>
        <authorList>
            <person name="Kim S.-J."/>
            <person name="Kim Y.-S."/>
            <person name="Kim K.-H."/>
        </authorList>
    </citation>
    <scope>NUCLEOTIDE SEQUENCE [LARGE SCALE GENOMIC DNA]</scope>
    <source>
        <strain evidence="1 2">RR4-40</strain>
    </source>
</reference>
<dbReference type="Proteomes" id="UP000505306">
    <property type="component" value="Chromosome"/>
</dbReference>
<dbReference type="EMBL" id="CP049057">
    <property type="protein sequence ID" value="QIE58203.1"/>
    <property type="molecule type" value="Genomic_DNA"/>
</dbReference>
<proteinExistence type="predicted"/>
<dbReference type="AlphaFoldDB" id="A0A6G6GIG1"/>
<keyword evidence="2" id="KW-1185">Reference proteome</keyword>
<protein>
    <submittedName>
        <fullName evidence="1">Uncharacterized protein</fullName>
    </submittedName>
</protein>
<evidence type="ECO:0000313" key="2">
    <source>
        <dbReference type="Proteomes" id="UP000505306"/>
    </source>
</evidence>
<dbReference type="KEGG" id="mgel:G5B37_01065"/>
<dbReference type="RefSeq" id="WP_164678205.1">
    <property type="nucleotide sequence ID" value="NZ_CP049057.1"/>
</dbReference>
<evidence type="ECO:0000313" key="1">
    <source>
        <dbReference type="EMBL" id="QIE58203.1"/>
    </source>
</evidence>
<gene>
    <name evidence="1" type="ORF">G5B37_01065</name>
</gene>
<accession>A0A6G6GIG1</accession>
<sequence length="170" mass="19166">MTRVLFVFLLCSSNLLLSQNQFEDKIIEDSTIMADAIKRGDFETLADYTYPYIIELMGGRDTMISLTENATTQMKQQGIDFKTVVLGKPAEIYKAGEELHCLVPQTIELTTPQGIIVNKSYLLAVSSNNGKRWYFIDATQLTDENVLDIFPNFNSNLKIPAQTPPEFISN</sequence>
<name>A0A6G6GIG1_9FLAO</name>